<evidence type="ECO:0000313" key="1">
    <source>
        <dbReference type="EMBL" id="TGO44711.1"/>
    </source>
</evidence>
<sequence length="350" mass="39299">MDIEKGSFSTASSITDGMATPIPVVARQSCFTRLALRLFPKNRSGSGKSNCFTSLNTNGSSQTLANKLATLKGAQEEESGAANMTVGFKMHDISDKLPLKGHYAIWTASKGYWLMEKKMIHPRSRPLFDKVFGKGSLKDIEAIPAAILPDYDNTVFGIFAQWTYDRGSRAMKSDCLFKETVCTREERVQTIDVIMELLFFAEDYKLDEFQDDVLELLINSCKEDKLPLDVSHAYECHNRTTHNSKIRAFFIDFVVFIIQEIDGSGNWRGKRAALNCGLSLNKRGTLLELCHLLEGGNIRHPYGMISDPRDAPSCVYHHHGRGEKCPHETLARSFVSKICKGKAWFRGVEL</sequence>
<proteinExistence type="predicted"/>
<name>A0A4Z1H943_9HELO</name>
<evidence type="ECO:0000313" key="2">
    <source>
        <dbReference type="Proteomes" id="UP000297527"/>
    </source>
</evidence>
<keyword evidence="2" id="KW-1185">Reference proteome</keyword>
<comment type="caution">
    <text evidence="1">The sequence shown here is derived from an EMBL/GenBank/DDBJ whole genome shotgun (WGS) entry which is preliminary data.</text>
</comment>
<reference evidence="1 2" key="1">
    <citation type="submission" date="2017-12" db="EMBL/GenBank/DDBJ databases">
        <title>Comparative genomics of Botrytis spp.</title>
        <authorList>
            <person name="Valero-Jimenez C.A."/>
            <person name="Tapia P."/>
            <person name="Veloso J."/>
            <person name="Silva-Moreno E."/>
            <person name="Staats M."/>
            <person name="Valdes J.H."/>
            <person name="Van Kan J.A.L."/>
        </authorList>
    </citation>
    <scope>NUCLEOTIDE SEQUENCE [LARGE SCALE GENOMIC DNA]</scope>
    <source>
        <strain evidence="1 2">MUCL11595</strain>
    </source>
</reference>
<dbReference type="Proteomes" id="UP000297527">
    <property type="component" value="Unassembled WGS sequence"/>
</dbReference>
<dbReference type="OrthoDB" id="3520682at2759"/>
<accession>A0A4Z1H943</accession>
<protein>
    <recommendedName>
        <fullName evidence="3">BTB domain-containing protein</fullName>
    </recommendedName>
</protein>
<organism evidence="1 2">
    <name type="scientific">Botryotinia convoluta</name>
    <dbReference type="NCBI Taxonomy" id="54673"/>
    <lineage>
        <taxon>Eukaryota</taxon>
        <taxon>Fungi</taxon>
        <taxon>Dikarya</taxon>
        <taxon>Ascomycota</taxon>
        <taxon>Pezizomycotina</taxon>
        <taxon>Leotiomycetes</taxon>
        <taxon>Helotiales</taxon>
        <taxon>Sclerotiniaceae</taxon>
        <taxon>Botryotinia</taxon>
    </lineage>
</organism>
<dbReference type="EMBL" id="PQXN01000470">
    <property type="protein sequence ID" value="TGO44711.1"/>
    <property type="molecule type" value="Genomic_DNA"/>
</dbReference>
<evidence type="ECO:0008006" key="3">
    <source>
        <dbReference type="Google" id="ProtNLM"/>
    </source>
</evidence>
<gene>
    <name evidence="1" type="ORF">BCON_0472g00070</name>
</gene>
<dbReference type="AlphaFoldDB" id="A0A4Z1H943"/>